<protein>
    <recommendedName>
        <fullName evidence="5">DUF1778 domain-containing protein</fullName>
    </recommendedName>
</protein>
<name>A0A1G7VL86_9ACTN</name>
<feature type="compositionally biased region" description="Basic and acidic residues" evidence="2">
    <location>
        <begin position="82"/>
        <end position="104"/>
    </location>
</feature>
<dbReference type="Pfam" id="PF08681">
    <property type="entry name" value="TacA1"/>
    <property type="match status" value="1"/>
</dbReference>
<dbReference type="Gene3D" id="1.20.5.780">
    <property type="entry name" value="Single helix bin"/>
    <property type="match status" value="1"/>
</dbReference>
<proteinExistence type="predicted"/>
<organism evidence="3 4">
    <name type="scientific">Streptomyces griseoaurantiacus</name>
    <dbReference type="NCBI Taxonomy" id="68213"/>
    <lineage>
        <taxon>Bacteria</taxon>
        <taxon>Bacillati</taxon>
        <taxon>Actinomycetota</taxon>
        <taxon>Actinomycetes</taxon>
        <taxon>Kitasatosporales</taxon>
        <taxon>Streptomycetaceae</taxon>
        <taxon>Streptomyces</taxon>
        <taxon>Streptomyces aurantiacus group</taxon>
    </lineage>
</organism>
<evidence type="ECO:0000313" key="3">
    <source>
        <dbReference type="EMBL" id="SDG60437.1"/>
    </source>
</evidence>
<accession>A0A1G7VL86</accession>
<feature type="compositionally biased region" description="Low complexity" evidence="2">
    <location>
        <begin position="71"/>
        <end position="81"/>
    </location>
</feature>
<evidence type="ECO:0000256" key="2">
    <source>
        <dbReference type="SAM" id="MobiDB-lite"/>
    </source>
</evidence>
<dbReference type="EMBL" id="FNAX01000023">
    <property type="protein sequence ID" value="SDG60437.1"/>
    <property type="molecule type" value="Genomic_DNA"/>
</dbReference>
<dbReference type="AlphaFoldDB" id="A0A1G7VL86"/>
<dbReference type="Proteomes" id="UP000198614">
    <property type="component" value="Unassembled WGS sequence"/>
</dbReference>
<gene>
    <name evidence="3" type="ORF">SAMN05216260_12394</name>
</gene>
<sequence>MRAMSDSGATKAMNLRFPDPAQRAAIAAAAKQAGVSMQEYILSAAYDRATAVERRFLDGFKASMARSGAAFAAESGGADPAAEQRDAEREALRELERPERGHAA</sequence>
<dbReference type="InterPro" id="IPR014795">
    <property type="entry name" value="TacA_1-like"/>
</dbReference>
<evidence type="ECO:0000256" key="1">
    <source>
        <dbReference type="ARBA" id="ARBA00022649"/>
    </source>
</evidence>
<evidence type="ECO:0008006" key="5">
    <source>
        <dbReference type="Google" id="ProtNLM"/>
    </source>
</evidence>
<evidence type="ECO:0000313" key="4">
    <source>
        <dbReference type="Proteomes" id="UP000198614"/>
    </source>
</evidence>
<feature type="region of interest" description="Disordered" evidence="2">
    <location>
        <begin position="71"/>
        <end position="104"/>
    </location>
</feature>
<reference evidence="3 4" key="1">
    <citation type="submission" date="2016-10" db="EMBL/GenBank/DDBJ databases">
        <authorList>
            <person name="de Groot N.N."/>
        </authorList>
    </citation>
    <scope>NUCLEOTIDE SEQUENCE [LARGE SCALE GENOMIC DNA]</scope>
    <source>
        <strain evidence="3 4">CGMCC 4.1859</strain>
    </source>
</reference>
<keyword evidence="1" id="KW-1277">Toxin-antitoxin system</keyword>